<protein>
    <submittedName>
        <fullName evidence="1">Uncharacterized protein</fullName>
    </submittedName>
</protein>
<evidence type="ECO:0000313" key="1">
    <source>
        <dbReference type="EMBL" id="SHJ27027.1"/>
    </source>
</evidence>
<sequence length="97" mass="11450">MSVILSLRRTLWDENESLLRWSFNWHKVLRSAQDDRRFKLLNGFNSAENKRLPQSFTAKTQKSLPEPGRLSHTLGYRSNYLLMASPNFWIRSAVRVL</sequence>
<gene>
    <name evidence="1" type="ORF">SAMN02745146_2695</name>
</gene>
<organism evidence="1 2">
    <name type="scientific">Hymenobacter daecheongensis DSM 21074</name>
    <dbReference type="NCBI Taxonomy" id="1121955"/>
    <lineage>
        <taxon>Bacteria</taxon>
        <taxon>Pseudomonadati</taxon>
        <taxon>Bacteroidota</taxon>
        <taxon>Cytophagia</taxon>
        <taxon>Cytophagales</taxon>
        <taxon>Hymenobacteraceae</taxon>
        <taxon>Hymenobacter</taxon>
    </lineage>
</organism>
<dbReference type="Proteomes" id="UP000184418">
    <property type="component" value="Unassembled WGS sequence"/>
</dbReference>
<reference evidence="1 2" key="1">
    <citation type="submission" date="2016-11" db="EMBL/GenBank/DDBJ databases">
        <authorList>
            <person name="Jaros S."/>
            <person name="Januszkiewicz K."/>
            <person name="Wedrychowicz H."/>
        </authorList>
    </citation>
    <scope>NUCLEOTIDE SEQUENCE [LARGE SCALE GENOMIC DNA]</scope>
    <source>
        <strain evidence="1 2">DSM 21074</strain>
    </source>
</reference>
<accession>A0A1M6HY32</accession>
<keyword evidence="2" id="KW-1185">Reference proteome</keyword>
<proteinExistence type="predicted"/>
<dbReference type="AlphaFoldDB" id="A0A1M6HY32"/>
<name>A0A1M6HY32_9BACT</name>
<evidence type="ECO:0000313" key="2">
    <source>
        <dbReference type="Proteomes" id="UP000184418"/>
    </source>
</evidence>
<dbReference type="EMBL" id="FQYN01000005">
    <property type="protein sequence ID" value="SHJ27027.1"/>
    <property type="molecule type" value="Genomic_DNA"/>
</dbReference>